<keyword evidence="6" id="KW-0408">Iron</keyword>
<dbReference type="InterPro" id="IPR051198">
    <property type="entry name" value="BchE-like"/>
</dbReference>
<dbReference type="Gene3D" id="3.20.20.70">
    <property type="entry name" value="Aldolase class I"/>
    <property type="match status" value="1"/>
</dbReference>
<dbReference type="InterPro" id="IPR006638">
    <property type="entry name" value="Elp3/MiaA/NifB-like_rSAM"/>
</dbReference>
<dbReference type="GO" id="GO:0032259">
    <property type="term" value="P:methylation"/>
    <property type="evidence" value="ECO:0007669"/>
    <property type="project" value="UniProtKB-KW"/>
</dbReference>
<dbReference type="CDD" id="cd01335">
    <property type="entry name" value="Radical_SAM"/>
    <property type="match status" value="1"/>
</dbReference>
<gene>
    <name evidence="11" type="primary">hpnR</name>
    <name evidence="11" type="ORF">ACFPTO_14335</name>
</gene>
<dbReference type="PROSITE" id="PS51918">
    <property type="entry name" value="RADICAL_SAM"/>
    <property type="match status" value="1"/>
</dbReference>
<feature type="region of interest" description="Disordered" evidence="8">
    <location>
        <begin position="493"/>
        <end position="514"/>
    </location>
</feature>
<dbReference type="Pfam" id="PF04055">
    <property type="entry name" value="Radical_SAM"/>
    <property type="match status" value="1"/>
</dbReference>
<dbReference type="Proteomes" id="UP001596103">
    <property type="component" value="Unassembled WGS sequence"/>
</dbReference>
<keyword evidence="2 11" id="KW-0489">Methyltransferase</keyword>
<name>A0ABW0JAC2_9BURK</name>
<comment type="caution">
    <text evidence="11">The sequence shown here is derived from an EMBL/GenBank/DDBJ whole genome shotgun (WGS) entry which is preliminary data.</text>
</comment>
<dbReference type="SFLD" id="SFLDF00565">
    <property type="entry name" value="hopanoid_C3-methyltransferase"/>
    <property type="match status" value="1"/>
</dbReference>
<evidence type="ECO:0000256" key="1">
    <source>
        <dbReference type="ARBA" id="ARBA00001966"/>
    </source>
</evidence>
<reference evidence="12" key="1">
    <citation type="journal article" date="2019" name="Int. J. Syst. Evol. Microbiol.">
        <title>The Global Catalogue of Microorganisms (GCM) 10K type strain sequencing project: providing services to taxonomists for standard genome sequencing and annotation.</title>
        <authorList>
            <consortium name="The Broad Institute Genomics Platform"/>
            <consortium name="The Broad Institute Genome Sequencing Center for Infectious Disease"/>
            <person name="Wu L."/>
            <person name="Ma J."/>
        </authorList>
    </citation>
    <scope>NUCLEOTIDE SEQUENCE [LARGE SCALE GENOMIC DNA]</scope>
    <source>
        <strain evidence="12">CCUG 56042</strain>
    </source>
</reference>
<dbReference type="CDD" id="cd02068">
    <property type="entry name" value="radical_SAM_B12_BD"/>
    <property type="match status" value="1"/>
</dbReference>
<feature type="compositionally biased region" description="Basic and acidic residues" evidence="8">
    <location>
        <begin position="497"/>
        <end position="514"/>
    </location>
</feature>
<feature type="domain" description="B12-binding" evidence="9">
    <location>
        <begin position="8"/>
        <end position="141"/>
    </location>
</feature>
<evidence type="ECO:0000256" key="4">
    <source>
        <dbReference type="ARBA" id="ARBA00022691"/>
    </source>
</evidence>
<keyword evidence="7" id="KW-0411">Iron-sulfur</keyword>
<evidence type="ECO:0000256" key="6">
    <source>
        <dbReference type="ARBA" id="ARBA00023004"/>
    </source>
</evidence>
<dbReference type="EMBL" id="JBHSMP010000016">
    <property type="protein sequence ID" value="MFC5429969.1"/>
    <property type="molecule type" value="Genomic_DNA"/>
</dbReference>
<evidence type="ECO:0000256" key="3">
    <source>
        <dbReference type="ARBA" id="ARBA00022679"/>
    </source>
</evidence>
<keyword evidence="3" id="KW-0808">Transferase</keyword>
<comment type="cofactor">
    <cofactor evidence="1">
        <name>[4Fe-4S] cluster</name>
        <dbReference type="ChEBI" id="CHEBI:49883"/>
    </cofactor>
</comment>
<dbReference type="Gene3D" id="3.40.50.280">
    <property type="entry name" value="Cobalamin-binding domain"/>
    <property type="match status" value="1"/>
</dbReference>
<dbReference type="InterPro" id="IPR034466">
    <property type="entry name" value="Methyltransferase_Class_B"/>
</dbReference>
<dbReference type="SMART" id="SM00729">
    <property type="entry name" value="Elp3"/>
    <property type="match status" value="1"/>
</dbReference>
<dbReference type="PANTHER" id="PTHR43409">
    <property type="entry name" value="ANAEROBIC MAGNESIUM-PROTOPORPHYRIN IX MONOMETHYL ESTER CYCLASE-RELATED"/>
    <property type="match status" value="1"/>
</dbReference>
<dbReference type="InterPro" id="IPR036724">
    <property type="entry name" value="Cobalamin-bd_sf"/>
</dbReference>
<keyword evidence="4" id="KW-0949">S-adenosyl-L-methionine</keyword>
<evidence type="ECO:0000313" key="11">
    <source>
        <dbReference type="EMBL" id="MFC5429969.1"/>
    </source>
</evidence>
<dbReference type="GO" id="GO:0008168">
    <property type="term" value="F:methyltransferase activity"/>
    <property type="evidence" value="ECO:0007669"/>
    <property type="project" value="UniProtKB-KW"/>
</dbReference>
<organism evidence="11 12">
    <name type="scientific">Paraburkholderia denitrificans</name>
    <dbReference type="NCBI Taxonomy" id="694025"/>
    <lineage>
        <taxon>Bacteria</taxon>
        <taxon>Pseudomonadati</taxon>
        <taxon>Pseudomonadota</taxon>
        <taxon>Betaproteobacteria</taxon>
        <taxon>Burkholderiales</taxon>
        <taxon>Burkholderiaceae</taxon>
        <taxon>Paraburkholderia</taxon>
    </lineage>
</organism>
<keyword evidence="12" id="KW-1185">Reference proteome</keyword>
<dbReference type="SFLD" id="SFLDG01082">
    <property type="entry name" value="B12-binding_domain_containing"/>
    <property type="match status" value="1"/>
</dbReference>
<feature type="domain" description="Radical SAM core" evidence="10">
    <location>
        <begin position="181"/>
        <end position="395"/>
    </location>
</feature>
<dbReference type="InterPro" id="IPR006158">
    <property type="entry name" value="Cobalamin-bd"/>
</dbReference>
<evidence type="ECO:0000256" key="5">
    <source>
        <dbReference type="ARBA" id="ARBA00022723"/>
    </source>
</evidence>
<evidence type="ECO:0000256" key="2">
    <source>
        <dbReference type="ARBA" id="ARBA00022603"/>
    </source>
</evidence>
<dbReference type="InterPro" id="IPR058240">
    <property type="entry name" value="rSAM_sf"/>
</dbReference>
<dbReference type="NCBIfam" id="TIGR04367">
    <property type="entry name" value="HpnR_B12_rSAM"/>
    <property type="match status" value="1"/>
</dbReference>
<evidence type="ECO:0000259" key="9">
    <source>
        <dbReference type="PROSITE" id="PS51332"/>
    </source>
</evidence>
<evidence type="ECO:0000256" key="7">
    <source>
        <dbReference type="ARBA" id="ARBA00023014"/>
    </source>
</evidence>
<dbReference type="InterPro" id="IPR027564">
    <property type="entry name" value="HpnR_B12_rSAM"/>
</dbReference>
<evidence type="ECO:0000313" key="12">
    <source>
        <dbReference type="Proteomes" id="UP001596103"/>
    </source>
</evidence>
<protein>
    <submittedName>
        <fullName evidence="11">Hopanoid C-3 methylase HpnR</fullName>
    </submittedName>
</protein>
<dbReference type="PROSITE" id="PS51332">
    <property type="entry name" value="B12_BINDING"/>
    <property type="match status" value="1"/>
</dbReference>
<evidence type="ECO:0000259" key="10">
    <source>
        <dbReference type="PROSITE" id="PS51918"/>
    </source>
</evidence>
<dbReference type="SUPFAM" id="SSF52242">
    <property type="entry name" value="Cobalamin (vitamin B12)-binding domain"/>
    <property type="match status" value="1"/>
</dbReference>
<dbReference type="SFLD" id="SFLDS00029">
    <property type="entry name" value="Radical_SAM"/>
    <property type="match status" value="1"/>
</dbReference>
<dbReference type="InterPro" id="IPR007197">
    <property type="entry name" value="rSAM"/>
</dbReference>
<dbReference type="PANTHER" id="PTHR43409:SF7">
    <property type="entry name" value="BLL1977 PROTEIN"/>
    <property type="match status" value="1"/>
</dbReference>
<proteinExistence type="predicted"/>
<dbReference type="SFLD" id="SFLDG01123">
    <property type="entry name" value="methyltransferase_(Class_B)"/>
    <property type="match status" value="1"/>
</dbReference>
<dbReference type="RefSeq" id="WP_377711985.1">
    <property type="nucleotide sequence ID" value="NZ_JBHSMP010000016.1"/>
</dbReference>
<dbReference type="InterPro" id="IPR013785">
    <property type="entry name" value="Aldolase_TIM"/>
</dbReference>
<sequence>MKLLAVHPSGLMYTRVFLRLEPLGLESVAGAAREAGHDVRLLDLQVETHADLMRLVRTWRPEALCFSGNYLANIPEIVDLAKAVKAALPSCFVFVGGHSVSFTAHDLVRHAEGDIDCVVRGEGEASIAALLDAVAHGGDLLAVPGVVTLRGIGPPPGFVEHLDAVRPARDLLRHRRKYFIGTLDPCASIEFARGCPWDCTFCSAWTFYGRSYRTRSPEVVVEDLAALHEPGVFIVDDVAFVHAEHGMAIAEAIRRRGIEKHYYLETRGDVLLRNKEVFRFWRTLGLNYMFLGLEAIDEEGLKAFRKRVSLDRNFEALEFARSLGISVAINLIADPDWDRDRFETIRKWCLEIPEIVNISVNTPYPGTENWQHESRPLTSLDYRLYDIQHAVVPTKLPLPEFYAELVRTQQVLNRKHLGWVALRRASRQAARLLLHGQTNFVRMLWRFNSVFDPNLQLADHARAVRYEMTPPPRISGESHIDMKTIYIHGPAGRKGRKIDDATEKFVDETRTGTE</sequence>
<accession>A0ABW0JAC2</accession>
<dbReference type="Pfam" id="PF02310">
    <property type="entry name" value="B12-binding"/>
    <property type="match status" value="1"/>
</dbReference>
<evidence type="ECO:0000256" key="8">
    <source>
        <dbReference type="SAM" id="MobiDB-lite"/>
    </source>
</evidence>
<dbReference type="SUPFAM" id="SSF102114">
    <property type="entry name" value="Radical SAM enzymes"/>
    <property type="match status" value="1"/>
</dbReference>
<keyword evidence="5" id="KW-0479">Metal-binding</keyword>